<evidence type="ECO:0000313" key="1">
    <source>
        <dbReference type="EMBL" id="GFO45539.1"/>
    </source>
</evidence>
<accession>A0AAV4DNH8</accession>
<name>A0AAV4DNH8_9GAST</name>
<gene>
    <name evidence="1" type="ORF">PoB_007204400</name>
</gene>
<organism evidence="1 2">
    <name type="scientific">Plakobranchus ocellatus</name>
    <dbReference type="NCBI Taxonomy" id="259542"/>
    <lineage>
        <taxon>Eukaryota</taxon>
        <taxon>Metazoa</taxon>
        <taxon>Spiralia</taxon>
        <taxon>Lophotrochozoa</taxon>
        <taxon>Mollusca</taxon>
        <taxon>Gastropoda</taxon>
        <taxon>Heterobranchia</taxon>
        <taxon>Euthyneura</taxon>
        <taxon>Panpulmonata</taxon>
        <taxon>Sacoglossa</taxon>
        <taxon>Placobranchoidea</taxon>
        <taxon>Plakobranchidae</taxon>
        <taxon>Plakobranchus</taxon>
    </lineage>
</organism>
<dbReference type="EMBL" id="BLXT01008064">
    <property type="protein sequence ID" value="GFO45539.1"/>
    <property type="molecule type" value="Genomic_DNA"/>
</dbReference>
<proteinExistence type="predicted"/>
<dbReference type="Proteomes" id="UP000735302">
    <property type="component" value="Unassembled WGS sequence"/>
</dbReference>
<evidence type="ECO:0008006" key="3">
    <source>
        <dbReference type="Google" id="ProtNLM"/>
    </source>
</evidence>
<evidence type="ECO:0000313" key="2">
    <source>
        <dbReference type="Proteomes" id="UP000735302"/>
    </source>
</evidence>
<sequence>MQSHHPERYYRRTMIDCCYSDNKFWIHNICSPVGGAVAHLVGHNHVRGSRFESHFGPGQISSAPLCPPSSKWIEDLQKNTNRNTVVAGDFNGHTPLWSFSDINNSSDR</sequence>
<comment type="caution">
    <text evidence="1">The sequence shown here is derived from an EMBL/GenBank/DDBJ whole genome shotgun (WGS) entry which is preliminary data.</text>
</comment>
<protein>
    <recommendedName>
        <fullName evidence="3">Endonuclease/exonuclease/phosphatase domain-containing protein</fullName>
    </recommendedName>
</protein>
<keyword evidence="2" id="KW-1185">Reference proteome</keyword>
<dbReference type="AlphaFoldDB" id="A0AAV4DNH8"/>
<reference evidence="1 2" key="1">
    <citation type="journal article" date="2021" name="Elife">
        <title>Chloroplast acquisition without the gene transfer in kleptoplastic sea slugs, Plakobranchus ocellatus.</title>
        <authorList>
            <person name="Maeda T."/>
            <person name="Takahashi S."/>
            <person name="Yoshida T."/>
            <person name="Shimamura S."/>
            <person name="Takaki Y."/>
            <person name="Nagai Y."/>
            <person name="Toyoda A."/>
            <person name="Suzuki Y."/>
            <person name="Arimoto A."/>
            <person name="Ishii H."/>
            <person name="Satoh N."/>
            <person name="Nishiyama T."/>
            <person name="Hasebe M."/>
            <person name="Maruyama T."/>
            <person name="Minagawa J."/>
            <person name="Obokata J."/>
            <person name="Shigenobu S."/>
        </authorList>
    </citation>
    <scope>NUCLEOTIDE SEQUENCE [LARGE SCALE GENOMIC DNA]</scope>
</reference>